<feature type="transmembrane region" description="Helical" evidence="12">
    <location>
        <begin position="85"/>
        <end position="110"/>
    </location>
</feature>
<dbReference type="GO" id="GO:0017004">
    <property type="term" value="P:cytochrome complex assembly"/>
    <property type="evidence" value="ECO:0007669"/>
    <property type="project" value="UniProtKB-KW"/>
</dbReference>
<keyword evidence="5" id="KW-0813">Transport</keyword>
<feature type="non-terminal residue" evidence="13">
    <location>
        <position position="157"/>
    </location>
</feature>
<keyword evidence="11 12" id="KW-0472">Membrane</keyword>
<evidence type="ECO:0000256" key="6">
    <source>
        <dbReference type="ARBA" id="ARBA00022475"/>
    </source>
</evidence>
<evidence type="ECO:0000256" key="2">
    <source>
        <dbReference type="ARBA" id="ARBA00004429"/>
    </source>
</evidence>
<keyword evidence="6" id="KW-1003">Cell membrane</keyword>
<evidence type="ECO:0000313" key="13">
    <source>
        <dbReference type="EMBL" id="SVD42250.1"/>
    </source>
</evidence>
<comment type="subcellular location">
    <subcellularLocation>
        <location evidence="2">Cell inner membrane</location>
        <topology evidence="2">Multi-pass membrane protein</topology>
    </subcellularLocation>
</comment>
<evidence type="ECO:0000256" key="8">
    <source>
        <dbReference type="ARBA" id="ARBA00022692"/>
    </source>
</evidence>
<evidence type="ECO:0000256" key="9">
    <source>
        <dbReference type="ARBA" id="ARBA00022748"/>
    </source>
</evidence>
<keyword evidence="10 12" id="KW-1133">Transmembrane helix</keyword>
<feature type="transmembrane region" description="Helical" evidence="12">
    <location>
        <begin position="122"/>
        <end position="148"/>
    </location>
</feature>
<name>A0A382V733_9ZZZZ</name>
<dbReference type="NCBIfam" id="TIGR01190">
    <property type="entry name" value="ccmB"/>
    <property type="match status" value="1"/>
</dbReference>
<evidence type="ECO:0000256" key="7">
    <source>
        <dbReference type="ARBA" id="ARBA00022519"/>
    </source>
</evidence>
<accession>A0A382V733</accession>
<dbReference type="Pfam" id="PF03379">
    <property type="entry name" value="CcmB"/>
    <property type="match status" value="1"/>
</dbReference>
<evidence type="ECO:0000256" key="12">
    <source>
        <dbReference type="SAM" id="Phobius"/>
    </source>
</evidence>
<dbReference type="InterPro" id="IPR026031">
    <property type="entry name" value="Cyt_c_CcmB_bac"/>
</dbReference>
<dbReference type="AlphaFoldDB" id="A0A382V733"/>
<gene>
    <name evidence="13" type="ORF">METZ01_LOCUS395104</name>
</gene>
<protein>
    <recommendedName>
        <fullName evidence="4">Heme exporter protein B</fullName>
    </recommendedName>
</protein>
<dbReference type="EMBL" id="UINC01149651">
    <property type="protein sequence ID" value="SVD42250.1"/>
    <property type="molecule type" value="Genomic_DNA"/>
</dbReference>
<comment type="function">
    <text evidence="1">Required for the export of heme to the periplasm for the biogenesis of c-type cytochromes.</text>
</comment>
<dbReference type="InterPro" id="IPR003544">
    <property type="entry name" value="Cyt_c_biogenesis_CcmB"/>
</dbReference>
<feature type="non-terminal residue" evidence="13">
    <location>
        <position position="1"/>
    </location>
</feature>
<dbReference type="GO" id="GO:1903607">
    <property type="term" value="P:cytochrome c biosynthetic process"/>
    <property type="evidence" value="ECO:0007669"/>
    <property type="project" value="TreeGrafter"/>
</dbReference>
<dbReference type="PANTHER" id="PTHR30070:SF1">
    <property type="entry name" value="CYTOCHROME C BIOGENESIS B-RELATED"/>
    <property type="match status" value="1"/>
</dbReference>
<dbReference type="GO" id="GO:0015232">
    <property type="term" value="F:heme transmembrane transporter activity"/>
    <property type="evidence" value="ECO:0007669"/>
    <property type="project" value="InterPro"/>
</dbReference>
<keyword evidence="9" id="KW-0201">Cytochrome c-type biogenesis</keyword>
<reference evidence="13" key="1">
    <citation type="submission" date="2018-05" db="EMBL/GenBank/DDBJ databases">
        <authorList>
            <person name="Lanie J.A."/>
            <person name="Ng W.-L."/>
            <person name="Kazmierczak K.M."/>
            <person name="Andrzejewski T.M."/>
            <person name="Davidsen T.M."/>
            <person name="Wayne K.J."/>
            <person name="Tettelin H."/>
            <person name="Glass J.I."/>
            <person name="Rusch D."/>
            <person name="Podicherti R."/>
            <person name="Tsui H.-C.T."/>
            <person name="Winkler M.E."/>
        </authorList>
    </citation>
    <scope>NUCLEOTIDE SEQUENCE</scope>
</reference>
<dbReference type="PANTHER" id="PTHR30070">
    <property type="entry name" value="HEME EXPORTER PROTEIN B"/>
    <property type="match status" value="1"/>
</dbReference>
<comment type="similarity">
    <text evidence="3">Belongs to the CcmB/CycW/HelB family.</text>
</comment>
<sequence>VQRDFKIAYRNRGELANPLLFYIIVMTLFAFGVGPDPAQLREVAPGIIWVAALLATLLALNGLFRSDFEDGSLEQLIMSAQPIPILLLGKVLVHWSVTGLPLLLITPLLAMLMHLDGPALGVLLLSLLVGTPTLSLVGSVGGALTVGVHRGSLLLAL</sequence>
<evidence type="ECO:0000256" key="3">
    <source>
        <dbReference type="ARBA" id="ARBA00010544"/>
    </source>
</evidence>
<dbReference type="GO" id="GO:0005886">
    <property type="term" value="C:plasma membrane"/>
    <property type="evidence" value="ECO:0007669"/>
    <property type="project" value="UniProtKB-SubCell"/>
</dbReference>
<evidence type="ECO:0000256" key="10">
    <source>
        <dbReference type="ARBA" id="ARBA00022989"/>
    </source>
</evidence>
<feature type="transmembrane region" description="Helical" evidence="12">
    <location>
        <begin position="15"/>
        <end position="34"/>
    </location>
</feature>
<evidence type="ECO:0000256" key="4">
    <source>
        <dbReference type="ARBA" id="ARBA00016452"/>
    </source>
</evidence>
<keyword evidence="8 12" id="KW-0812">Transmembrane</keyword>
<dbReference type="PRINTS" id="PR01414">
    <property type="entry name" value="CCMBBIOGNSIS"/>
</dbReference>
<evidence type="ECO:0000256" key="1">
    <source>
        <dbReference type="ARBA" id="ARBA00002442"/>
    </source>
</evidence>
<keyword evidence="7" id="KW-0997">Cell inner membrane</keyword>
<proteinExistence type="inferred from homology"/>
<evidence type="ECO:0000256" key="11">
    <source>
        <dbReference type="ARBA" id="ARBA00023136"/>
    </source>
</evidence>
<organism evidence="13">
    <name type="scientific">marine metagenome</name>
    <dbReference type="NCBI Taxonomy" id="408172"/>
    <lineage>
        <taxon>unclassified sequences</taxon>
        <taxon>metagenomes</taxon>
        <taxon>ecological metagenomes</taxon>
    </lineage>
</organism>
<feature type="transmembrane region" description="Helical" evidence="12">
    <location>
        <begin position="46"/>
        <end position="64"/>
    </location>
</feature>
<evidence type="ECO:0000256" key="5">
    <source>
        <dbReference type="ARBA" id="ARBA00022448"/>
    </source>
</evidence>